<sequence>MRRVTTLPALSIVACALVATAGNVKAATPTTCYAKTGTTLTRIVCPATIKLASLASNTVGATRAKPYPLGQTVLLSTGTWKLQFQTANLNAWPAISAFSAKNTAPPAGMVDVLVSLTATYFGYEGGAGGFDRGFTDFTNIKAVGNAHNVSYVWAKPGCGLIPNDLGSGSTLAGDTTVTGNLCFQVPADDAATLQLFWDGSAIKGPFFALH</sequence>
<dbReference type="AlphaFoldDB" id="A0A6J6N9E0"/>
<organism evidence="1">
    <name type="scientific">freshwater metagenome</name>
    <dbReference type="NCBI Taxonomy" id="449393"/>
    <lineage>
        <taxon>unclassified sequences</taxon>
        <taxon>metagenomes</taxon>
        <taxon>ecological metagenomes</taxon>
    </lineage>
</organism>
<gene>
    <name evidence="1" type="ORF">UFOPK2399_00058</name>
</gene>
<evidence type="ECO:0000313" key="1">
    <source>
        <dbReference type="EMBL" id="CAB4682737.1"/>
    </source>
</evidence>
<proteinExistence type="predicted"/>
<protein>
    <submittedName>
        <fullName evidence="1">Unannotated protein</fullName>
    </submittedName>
</protein>
<dbReference type="EMBL" id="CAEZXP010000001">
    <property type="protein sequence ID" value="CAB4682737.1"/>
    <property type="molecule type" value="Genomic_DNA"/>
</dbReference>
<dbReference type="PROSITE" id="PS51257">
    <property type="entry name" value="PROKAR_LIPOPROTEIN"/>
    <property type="match status" value="1"/>
</dbReference>
<reference evidence="1" key="1">
    <citation type="submission" date="2020-05" db="EMBL/GenBank/DDBJ databases">
        <authorList>
            <person name="Chiriac C."/>
            <person name="Salcher M."/>
            <person name="Ghai R."/>
            <person name="Kavagutti S V."/>
        </authorList>
    </citation>
    <scope>NUCLEOTIDE SEQUENCE</scope>
</reference>
<accession>A0A6J6N9E0</accession>
<name>A0A6J6N9E0_9ZZZZ</name>